<dbReference type="EMBL" id="BAABAB010000005">
    <property type="protein sequence ID" value="GAA3608140.1"/>
    <property type="molecule type" value="Genomic_DNA"/>
</dbReference>
<protein>
    <submittedName>
        <fullName evidence="3">ROK family transcriptional regulator</fullName>
    </submittedName>
</protein>
<evidence type="ECO:0000256" key="1">
    <source>
        <dbReference type="ARBA" id="ARBA00006479"/>
    </source>
</evidence>
<keyword evidence="4" id="KW-1185">Reference proteome</keyword>
<feature type="domain" description="HTH marR-type" evidence="2">
    <location>
        <begin position="14"/>
        <end position="58"/>
    </location>
</feature>
<dbReference type="Pfam" id="PF00480">
    <property type="entry name" value="ROK"/>
    <property type="match status" value="1"/>
</dbReference>
<dbReference type="Pfam" id="PF12802">
    <property type="entry name" value="MarR_2"/>
    <property type="match status" value="1"/>
</dbReference>
<dbReference type="PANTHER" id="PTHR18964">
    <property type="entry name" value="ROK (REPRESSOR, ORF, KINASE) FAMILY"/>
    <property type="match status" value="1"/>
</dbReference>
<accession>A0ABP6ZFM4</accession>
<sequence>MARGSNLSRLGDFNQVVVLDAIRRAPAGISRVELVAETGLTAQTVSNIVRRLIHEEFVAETGRVKPTTRGKPRMQLRVRASARYAVGVHVDPATLTYVLIDLEGRVRQYVRRHTPDVGRPDQVVAAIAAEVERLIDAAGVDRGAILGLGVAAPGPIDIDEGVLIKPPQLAGWERVRLRADLHRATGLHVLMDKDVTAAATGERWALGGARHHFVFCYLGSGVGAGVVMDDVVLRGASNNIGEIGNIIVDPSAPDIGIGPAGSLASTCMPQALVVHAQRRGLITDEVSRSDFVALDDAFTRLCERAYAGEAECLRLLDEASAGLAAGLAVLVNALDVDRVVLGGPIWSRISSHVLAVLPDAIRPRVNARSTLAVEGSAVGEHVAAQGAAALILDHYLSPHPTVLVVE</sequence>
<dbReference type="PANTHER" id="PTHR18964:SF149">
    <property type="entry name" value="BIFUNCTIONAL UDP-N-ACETYLGLUCOSAMINE 2-EPIMERASE_N-ACETYLMANNOSAMINE KINASE"/>
    <property type="match status" value="1"/>
</dbReference>
<dbReference type="InterPro" id="IPR000600">
    <property type="entry name" value="ROK"/>
</dbReference>
<dbReference type="Proteomes" id="UP001501490">
    <property type="component" value="Unassembled WGS sequence"/>
</dbReference>
<dbReference type="Gene3D" id="3.30.420.40">
    <property type="match status" value="2"/>
</dbReference>
<organism evidence="3 4">
    <name type="scientific">Microlunatus ginsengisoli</name>
    <dbReference type="NCBI Taxonomy" id="363863"/>
    <lineage>
        <taxon>Bacteria</taxon>
        <taxon>Bacillati</taxon>
        <taxon>Actinomycetota</taxon>
        <taxon>Actinomycetes</taxon>
        <taxon>Propionibacteriales</taxon>
        <taxon>Propionibacteriaceae</taxon>
        <taxon>Microlunatus</taxon>
    </lineage>
</organism>
<gene>
    <name evidence="3" type="ORF">GCM10022236_07390</name>
</gene>
<name>A0ABP6ZFM4_9ACTN</name>
<dbReference type="InterPro" id="IPR036388">
    <property type="entry name" value="WH-like_DNA-bd_sf"/>
</dbReference>
<dbReference type="InterPro" id="IPR043129">
    <property type="entry name" value="ATPase_NBD"/>
</dbReference>
<dbReference type="RefSeq" id="WP_344801731.1">
    <property type="nucleotide sequence ID" value="NZ_BAABAB010000005.1"/>
</dbReference>
<dbReference type="InterPro" id="IPR000835">
    <property type="entry name" value="HTH_MarR-typ"/>
</dbReference>
<reference evidence="4" key="1">
    <citation type="journal article" date="2019" name="Int. J. Syst. Evol. Microbiol.">
        <title>The Global Catalogue of Microorganisms (GCM) 10K type strain sequencing project: providing services to taxonomists for standard genome sequencing and annotation.</title>
        <authorList>
            <consortium name="The Broad Institute Genomics Platform"/>
            <consortium name="The Broad Institute Genome Sequencing Center for Infectious Disease"/>
            <person name="Wu L."/>
            <person name="Ma J."/>
        </authorList>
    </citation>
    <scope>NUCLEOTIDE SEQUENCE [LARGE SCALE GENOMIC DNA]</scope>
    <source>
        <strain evidence="4">JCM 16929</strain>
    </source>
</reference>
<dbReference type="Gene3D" id="1.10.10.10">
    <property type="entry name" value="Winged helix-like DNA-binding domain superfamily/Winged helix DNA-binding domain"/>
    <property type="match status" value="1"/>
</dbReference>
<dbReference type="SUPFAM" id="SSF53067">
    <property type="entry name" value="Actin-like ATPase domain"/>
    <property type="match status" value="1"/>
</dbReference>
<comment type="similarity">
    <text evidence="1">Belongs to the ROK (NagC/XylR) family.</text>
</comment>
<proteinExistence type="inferred from homology"/>
<evidence type="ECO:0000259" key="2">
    <source>
        <dbReference type="Pfam" id="PF12802"/>
    </source>
</evidence>
<comment type="caution">
    <text evidence="3">The sequence shown here is derived from an EMBL/GenBank/DDBJ whole genome shotgun (WGS) entry which is preliminary data.</text>
</comment>
<evidence type="ECO:0000313" key="4">
    <source>
        <dbReference type="Proteomes" id="UP001501490"/>
    </source>
</evidence>
<dbReference type="SUPFAM" id="SSF46785">
    <property type="entry name" value="Winged helix' DNA-binding domain"/>
    <property type="match status" value="1"/>
</dbReference>
<dbReference type="InterPro" id="IPR036390">
    <property type="entry name" value="WH_DNA-bd_sf"/>
</dbReference>
<evidence type="ECO:0000313" key="3">
    <source>
        <dbReference type="EMBL" id="GAA3608140.1"/>
    </source>
</evidence>